<sequence>MTSTDIDVLQVEVWSDIACPWCFIGKTRFAAALEQFDRRDRVDVIWRSYQLSPEAPVGARERELDALVRMKGMAPEQVAGMFEHVASIAKADGLTIDFDTVVAANTFDAHRLVHIARKQGLADEILSALFEAHFSDGRVVDDRDVLVELAERAGVTGAADALAGDAGLDEVRADLATARELQVTGVPFFVAGRRIAVSGAQPVPVLLQLLEQGFDAMRE</sequence>
<protein>
    <submittedName>
        <fullName evidence="2">Disulfide bond formation protein DsbA</fullName>
    </submittedName>
</protein>
<dbReference type="EMBL" id="LVHI01000007">
    <property type="protein sequence ID" value="OAK55915.1"/>
    <property type="molecule type" value="Genomic_DNA"/>
</dbReference>
<evidence type="ECO:0000313" key="3">
    <source>
        <dbReference type="Proteomes" id="UP000077519"/>
    </source>
</evidence>
<name>A0A177YKB2_9NOCA</name>
<dbReference type="AlphaFoldDB" id="A0A177YKB2"/>
<dbReference type="SUPFAM" id="SSF52833">
    <property type="entry name" value="Thioredoxin-like"/>
    <property type="match status" value="1"/>
</dbReference>
<dbReference type="Pfam" id="PF01323">
    <property type="entry name" value="DSBA"/>
    <property type="match status" value="1"/>
</dbReference>
<reference evidence="2 3" key="1">
    <citation type="submission" date="2016-03" db="EMBL/GenBank/DDBJ databases">
        <title>Genome sequence of Rhodococcus kyotonensis KB10.</title>
        <authorList>
            <person name="Jeong H."/>
            <person name="Hong C.E."/>
            <person name="Jo S.H."/>
            <person name="Park J.M."/>
        </authorList>
    </citation>
    <scope>NUCLEOTIDE SEQUENCE [LARGE SCALE GENOMIC DNA]</scope>
    <source>
        <strain evidence="2 3">KB10</strain>
    </source>
</reference>
<proteinExistence type="predicted"/>
<feature type="domain" description="DSBA-like thioredoxin" evidence="1">
    <location>
        <begin position="10"/>
        <end position="210"/>
    </location>
</feature>
<accession>A0A177YKB2</accession>
<comment type="caution">
    <text evidence="2">The sequence shown here is derived from an EMBL/GenBank/DDBJ whole genome shotgun (WGS) entry which is preliminary data.</text>
</comment>
<keyword evidence="3" id="KW-1185">Reference proteome</keyword>
<dbReference type="PANTHER" id="PTHR13887:SF41">
    <property type="entry name" value="THIOREDOXIN SUPERFAMILY PROTEIN"/>
    <property type="match status" value="1"/>
</dbReference>
<dbReference type="InterPro" id="IPR036249">
    <property type="entry name" value="Thioredoxin-like_sf"/>
</dbReference>
<dbReference type="CDD" id="cd03024">
    <property type="entry name" value="DsbA_FrnE"/>
    <property type="match status" value="1"/>
</dbReference>
<evidence type="ECO:0000259" key="1">
    <source>
        <dbReference type="Pfam" id="PF01323"/>
    </source>
</evidence>
<dbReference type="InterPro" id="IPR001853">
    <property type="entry name" value="DSBA-like_thioredoxin_dom"/>
</dbReference>
<dbReference type="Proteomes" id="UP000077519">
    <property type="component" value="Unassembled WGS sequence"/>
</dbReference>
<gene>
    <name evidence="2" type="ORF">A3K89_18555</name>
</gene>
<dbReference type="GO" id="GO:0016491">
    <property type="term" value="F:oxidoreductase activity"/>
    <property type="evidence" value="ECO:0007669"/>
    <property type="project" value="InterPro"/>
</dbReference>
<organism evidence="2 3">
    <name type="scientific">Rhodococcoides kyotonense</name>
    <dbReference type="NCBI Taxonomy" id="398843"/>
    <lineage>
        <taxon>Bacteria</taxon>
        <taxon>Bacillati</taxon>
        <taxon>Actinomycetota</taxon>
        <taxon>Actinomycetes</taxon>
        <taxon>Mycobacteriales</taxon>
        <taxon>Nocardiaceae</taxon>
        <taxon>Rhodococcoides</taxon>
    </lineage>
</organism>
<dbReference type="PANTHER" id="PTHR13887">
    <property type="entry name" value="GLUTATHIONE S-TRANSFERASE KAPPA"/>
    <property type="match status" value="1"/>
</dbReference>
<dbReference type="RefSeq" id="WP_068423166.1">
    <property type="nucleotide sequence ID" value="NZ_LVHI01000007.1"/>
</dbReference>
<dbReference type="Gene3D" id="3.40.30.10">
    <property type="entry name" value="Glutaredoxin"/>
    <property type="match status" value="1"/>
</dbReference>
<evidence type="ECO:0000313" key="2">
    <source>
        <dbReference type="EMBL" id="OAK55915.1"/>
    </source>
</evidence>